<feature type="compositionally biased region" description="Polar residues" evidence="1">
    <location>
        <begin position="143"/>
        <end position="155"/>
    </location>
</feature>
<feature type="region of interest" description="Disordered" evidence="1">
    <location>
        <begin position="328"/>
        <end position="352"/>
    </location>
</feature>
<dbReference type="InParanoid" id="D8QKW8"/>
<protein>
    <submittedName>
        <fullName evidence="2">Uncharacterized protein</fullName>
    </submittedName>
</protein>
<feature type="region of interest" description="Disordered" evidence="1">
    <location>
        <begin position="385"/>
        <end position="475"/>
    </location>
</feature>
<dbReference type="HOGENOM" id="CLU_445606_0_0_1"/>
<dbReference type="eggNOG" id="ENOG502STQG">
    <property type="taxonomic scope" value="Eukaryota"/>
</dbReference>
<feature type="region of interest" description="Disordered" evidence="1">
    <location>
        <begin position="138"/>
        <end position="179"/>
    </location>
</feature>
<evidence type="ECO:0000313" key="3">
    <source>
        <dbReference type="Proteomes" id="UP000007431"/>
    </source>
</evidence>
<dbReference type="Proteomes" id="UP000007431">
    <property type="component" value="Unassembled WGS sequence"/>
</dbReference>
<dbReference type="OrthoDB" id="2538110at2759"/>
<feature type="compositionally biased region" description="Basic and acidic residues" evidence="1">
    <location>
        <begin position="35"/>
        <end position="64"/>
    </location>
</feature>
<dbReference type="KEGG" id="scm:SCHCO_02719058"/>
<feature type="compositionally biased region" description="Basic and acidic residues" evidence="1">
    <location>
        <begin position="1"/>
        <end position="27"/>
    </location>
</feature>
<feature type="region of interest" description="Disordered" evidence="1">
    <location>
        <begin position="1"/>
        <end position="64"/>
    </location>
</feature>
<sequence>MTAIKDADKAEEKQPLVEKDADAKDDYDASDSDGDEHRSDEESDEDTVHRQGVREERKRMEDALAEDERFTRPAVPVWKRAGLLVALGLLVWAALALREYANRPPTIIYASRYSEEFKYRPAASPIITETLRDGRLRVRGAAPTTSIKPTPTQTATSKPGRKRRGKKRSKAKKSTKPRQAGIHKLRIAFQAPIKTFLASPLLADDVTVLVYSQGLLTKISADFFPSLIAVTKMSIPPSKRHGIFCRFRSAFVRCTARSTGPNRRMASSNISAARTDTAQHAWPTRIQGALPDTAPPSVRDKSLPEIPWTRGSVEVAAPLTLQDGMQSFAQDDPKQKNSIPFPTMQAEPSSPTVTRLSLAEGLGEFNLPSHILTGLAAHVDYDSALSASPPASPPSPDAHAIGDASSPPATFRRTLAHKDGRKPLRPASSDDLDDPAPAFLDNNLENDRQHDSRPTSDFASPEAQPGTPEDQSAAQVADMPGNLTRAFVHVGKTPDDRLPGLMLRIVVGSQTAGNPLFDDALANASRACAIYGHELTQLSLTILHIQIDDGRDSLNAVLEYLQEHLRHLDQRACLCVDPVAVSARGRMYLWRSLDRLSGDKSERAARYDTVLRT</sequence>
<proteinExistence type="predicted"/>
<dbReference type="GeneID" id="9592960"/>
<organism evidence="3">
    <name type="scientific">Schizophyllum commune (strain H4-8 / FGSC 9210)</name>
    <name type="common">Split gill fungus</name>
    <dbReference type="NCBI Taxonomy" id="578458"/>
    <lineage>
        <taxon>Eukaryota</taxon>
        <taxon>Fungi</taxon>
        <taxon>Dikarya</taxon>
        <taxon>Basidiomycota</taxon>
        <taxon>Agaricomycotina</taxon>
        <taxon>Agaricomycetes</taxon>
        <taxon>Agaricomycetidae</taxon>
        <taxon>Agaricales</taxon>
        <taxon>Schizophyllaceae</taxon>
        <taxon>Schizophyllum</taxon>
    </lineage>
</organism>
<keyword evidence="3" id="KW-1185">Reference proteome</keyword>
<dbReference type="VEuPathDB" id="FungiDB:SCHCODRAFT_02719058"/>
<feature type="compositionally biased region" description="Basic and acidic residues" evidence="1">
    <location>
        <begin position="445"/>
        <end position="454"/>
    </location>
</feature>
<dbReference type="STRING" id="578458.D8QKW8"/>
<feature type="compositionally biased region" description="Basic residues" evidence="1">
    <location>
        <begin position="159"/>
        <end position="179"/>
    </location>
</feature>
<evidence type="ECO:0000313" key="2">
    <source>
        <dbReference type="EMBL" id="EFI91417.1"/>
    </source>
</evidence>
<feature type="compositionally biased region" description="Low complexity" evidence="1">
    <location>
        <begin position="425"/>
        <end position="441"/>
    </location>
</feature>
<name>D8QKW8_SCHCM</name>
<dbReference type="AlphaFoldDB" id="D8QKW8"/>
<accession>D8QKW8</accession>
<dbReference type="EMBL" id="GL377317">
    <property type="protein sequence ID" value="EFI91417.1"/>
    <property type="molecule type" value="Genomic_DNA"/>
</dbReference>
<reference evidence="2 3" key="1">
    <citation type="journal article" date="2010" name="Nat. Biotechnol.">
        <title>Genome sequence of the model mushroom Schizophyllum commune.</title>
        <authorList>
            <person name="Ohm R.A."/>
            <person name="de Jong J.F."/>
            <person name="Lugones L.G."/>
            <person name="Aerts A."/>
            <person name="Kothe E."/>
            <person name="Stajich J.E."/>
            <person name="de Vries R.P."/>
            <person name="Record E."/>
            <person name="Levasseur A."/>
            <person name="Baker S.E."/>
            <person name="Bartholomew K.A."/>
            <person name="Coutinho P.M."/>
            <person name="Erdmann S."/>
            <person name="Fowler T.J."/>
            <person name="Gathman A.C."/>
            <person name="Lombard V."/>
            <person name="Henrissat B."/>
            <person name="Knabe N."/>
            <person name="Kuees U."/>
            <person name="Lilly W.W."/>
            <person name="Lindquist E."/>
            <person name="Lucas S."/>
            <person name="Magnuson J.K."/>
            <person name="Piumi F."/>
            <person name="Raudaskoski M."/>
            <person name="Salamov A."/>
            <person name="Schmutz J."/>
            <person name="Schwarze F.W.M.R."/>
            <person name="vanKuyk P.A."/>
            <person name="Horton J.S."/>
            <person name="Grigoriev I.V."/>
            <person name="Woesten H.A.B."/>
        </authorList>
    </citation>
    <scope>NUCLEOTIDE SEQUENCE [LARGE SCALE GENOMIC DNA]</scope>
    <source>
        <strain evidence="3">H4-8 / FGSC 9210</strain>
    </source>
</reference>
<evidence type="ECO:0000256" key="1">
    <source>
        <dbReference type="SAM" id="MobiDB-lite"/>
    </source>
</evidence>
<dbReference type="RefSeq" id="XP_003026320.1">
    <property type="nucleotide sequence ID" value="XM_003026274.1"/>
</dbReference>
<feature type="compositionally biased region" description="Polar residues" evidence="1">
    <location>
        <begin position="336"/>
        <end position="352"/>
    </location>
</feature>
<gene>
    <name evidence="2" type="ORF">SCHCODRAFT_238603</name>
</gene>